<evidence type="ECO:0000256" key="1">
    <source>
        <dbReference type="SAM" id="Phobius"/>
    </source>
</evidence>
<keyword evidence="1" id="KW-1133">Transmembrane helix</keyword>
<proteinExistence type="predicted"/>
<evidence type="ECO:0000313" key="2">
    <source>
        <dbReference type="EMBL" id="GGC95237.1"/>
    </source>
</evidence>
<feature type="transmembrane region" description="Helical" evidence="1">
    <location>
        <begin position="128"/>
        <end position="147"/>
    </location>
</feature>
<evidence type="ECO:0000313" key="3">
    <source>
        <dbReference type="Proteomes" id="UP000637423"/>
    </source>
</evidence>
<keyword evidence="1" id="KW-0472">Membrane</keyword>
<dbReference type="EMBL" id="BMED01000006">
    <property type="protein sequence ID" value="GGC95237.1"/>
    <property type="molecule type" value="Genomic_DNA"/>
</dbReference>
<protein>
    <recommendedName>
        <fullName evidence="4">DUF3592 domain-containing protein</fullName>
    </recommendedName>
</protein>
<keyword evidence="3" id="KW-1185">Reference proteome</keyword>
<keyword evidence="1" id="KW-0812">Transmembrane</keyword>
<reference evidence="2" key="2">
    <citation type="submission" date="2020-09" db="EMBL/GenBank/DDBJ databases">
        <authorList>
            <person name="Sun Q."/>
            <person name="Zhou Y."/>
        </authorList>
    </citation>
    <scope>NUCLEOTIDE SEQUENCE</scope>
    <source>
        <strain evidence="2">CGMCC 1.10998</strain>
    </source>
</reference>
<dbReference type="RefSeq" id="WP_188568698.1">
    <property type="nucleotide sequence ID" value="NZ_BMED01000006.1"/>
</dbReference>
<sequence>MWMLALLIVPALFIYIFIPLSRTARYLAAFALVGACCVLLAPTIQKNYRLEKAGRQTAGVITAKHCSGGKSQRIEYKFLAESKEFRGSGAVDNNQYCATPRIGDQVFVTYLLSAPDVSVPTREVNSHIFIGILCAICMSFILIWLNAEQARSRKRREISKNAA</sequence>
<gene>
    <name evidence="2" type="ORF">GCM10011396_48240</name>
</gene>
<comment type="caution">
    <text evidence="2">The sequence shown here is derived from an EMBL/GenBank/DDBJ whole genome shotgun (WGS) entry which is preliminary data.</text>
</comment>
<reference evidence="2" key="1">
    <citation type="journal article" date="2014" name="Int. J. Syst. Evol. Microbiol.">
        <title>Complete genome sequence of Corynebacterium casei LMG S-19264T (=DSM 44701T), isolated from a smear-ripened cheese.</title>
        <authorList>
            <consortium name="US DOE Joint Genome Institute (JGI-PGF)"/>
            <person name="Walter F."/>
            <person name="Albersmeier A."/>
            <person name="Kalinowski J."/>
            <person name="Ruckert C."/>
        </authorList>
    </citation>
    <scope>NUCLEOTIDE SEQUENCE</scope>
    <source>
        <strain evidence="2">CGMCC 1.10998</strain>
    </source>
</reference>
<evidence type="ECO:0008006" key="4">
    <source>
        <dbReference type="Google" id="ProtNLM"/>
    </source>
</evidence>
<dbReference type="Proteomes" id="UP000637423">
    <property type="component" value="Unassembled WGS sequence"/>
</dbReference>
<name>A0A916UYS8_9BURK</name>
<dbReference type="AlphaFoldDB" id="A0A916UYS8"/>
<organism evidence="2 3">
    <name type="scientific">Undibacterium terreum</name>
    <dbReference type="NCBI Taxonomy" id="1224302"/>
    <lineage>
        <taxon>Bacteria</taxon>
        <taxon>Pseudomonadati</taxon>
        <taxon>Pseudomonadota</taxon>
        <taxon>Betaproteobacteria</taxon>
        <taxon>Burkholderiales</taxon>
        <taxon>Oxalobacteraceae</taxon>
        <taxon>Undibacterium</taxon>
    </lineage>
</organism>
<accession>A0A916UYS8</accession>